<keyword evidence="2" id="KW-0699">rRNA-binding</keyword>
<dbReference type="InterPro" id="IPR004389">
    <property type="entry name" value="Ribosomal_uL18_bac-type"/>
</dbReference>
<feature type="non-terminal residue" evidence="8">
    <location>
        <position position="1"/>
    </location>
</feature>
<dbReference type="HAMAP" id="MF_01337_B">
    <property type="entry name" value="Ribosomal_uL18_B"/>
    <property type="match status" value="1"/>
</dbReference>
<dbReference type="Proteomes" id="UP000886268">
    <property type="component" value="Unassembled WGS sequence"/>
</dbReference>
<name>A0A7V1I3T6_DESA2</name>
<keyword evidence="3" id="KW-0694">RNA-binding</keyword>
<dbReference type="GO" id="GO:0022625">
    <property type="term" value="C:cytosolic large ribosomal subunit"/>
    <property type="evidence" value="ECO:0007669"/>
    <property type="project" value="TreeGrafter"/>
</dbReference>
<evidence type="ECO:0000256" key="5">
    <source>
        <dbReference type="ARBA" id="ARBA00023274"/>
    </source>
</evidence>
<evidence type="ECO:0000256" key="3">
    <source>
        <dbReference type="ARBA" id="ARBA00022884"/>
    </source>
</evidence>
<keyword evidence="4 8" id="KW-0689">Ribosomal protein</keyword>
<evidence type="ECO:0000313" key="8">
    <source>
        <dbReference type="EMBL" id="HEB73950.1"/>
    </source>
</evidence>
<evidence type="ECO:0000256" key="7">
    <source>
        <dbReference type="ARBA" id="ARBA00035496"/>
    </source>
</evidence>
<dbReference type="NCBIfam" id="TIGR00060">
    <property type="entry name" value="L18_bact"/>
    <property type="match status" value="1"/>
</dbReference>
<dbReference type="SUPFAM" id="SSF53137">
    <property type="entry name" value="Translational machinery components"/>
    <property type="match status" value="1"/>
</dbReference>
<dbReference type="GO" id="GO:0008097">
    <property type="term" value="F:5S rRNA binding"/>
    <property type="evidence" value="ECO:0007669"/>
    <property type="project" value="TreeGrafter"/>
</dbReference>
<gene>
    <name evidence="8" type="ORF">ENJ03_01855</name>
</gene>
<sequence length="95" mass="10590">VRLCVFKSLKHIYAQIIDDTQGRTLVAASTLDPVLREEIKNMKGKVLPSKEVGKLVAQRALEKGIKRVVFDRNGFPYHGRIKALAEGAREGGLEF</sequence>
<dbReference type="InterPro" id="IPR057268">
    <property type="entry name" value="Ribosomal_L18"/>
</dbReference>
<dbReference type="GO" id="GO:0006412">
    <property type="term" value="P:translation"/>
    <property type="evidence" value="ECO:0007669"/>
    <property type="project" value="InterPro"/>
</dbReference>
<dbReference type="InterPro" id="IPR005484">
    <property type="entry name" value="Ribosomal_uL18_bac/plant/anim"/>
</dbReference>
<comment type="similarity">
    <text evidence="1">Belongs to the universal ribosomal protein uL18 family.</text>
</comment>
<dbReference type="Gene3D" id="3.30.420.100">
    <property type="match status" value="1"/>
</dbReference>
<evidence type="ECO:0000256" key="6">
    <source>
        <dbReference type="ARBA" id="ARBA00035197"/>
    </source>
</evidence>
<dbReference type="FunFam" id="3.30.420.100:FF:000001">
    <property type="entry name" value="50S ribosomal protein L18"/>
    <property type="match status" value="1"/>
</dbReference>
<dbReference type="Pfam" id="PF00861">
    <property type="entry name" value="Ribosomal_L18p"/>
    <property type="match status" value="1"/>
</dbReference>
<evidence type="ECO:0000256" key="2">
    <source>
        <dbReference type="ARBA" id="ARBA00022730"/>
    </source>
</evidence>
<evidence type="ECO:0000256" key="4">
    <source>
        <dbReference type="ARBA" id="ARBA00022980"/>
    </source>
</evidence>
<keyword evidence="5" id="KW-0687">Ribonucleoprotein</keyword>
<proteinExistence type="inferred from homology"/>
<reference evidence="8" key="1">
    <citation type="journal article" date="2020" name="mSystems">
        <title>Genome- and Community-Level Interaction Insights into Carbon Utilization and Element Cycling Functions of Hydrothermarchaeota in Hydrothermal Sediment.</title>
        <authorList>
            <person name="Zhou Z."/>
            <person name="Liu Y."/>
            <person name="Xu W."/>
            <person name="Pan J."/>
            <person name="Luo Z.H."/>
            <person name="Li M."/>
        </authorList>
    </citation>
    <scope>NUCLEOTIDE SEQUENCE [LARGE SCALE GENOMIC DNA]</scope>
    <source>
        <strain evidence="8">HyVt-45</strain>
    </source>
</reference>
<protein>
    <recommendedName>
        <fullName evidence="6">Large ribosomal subunit protein uL18</fullName>
    </recommendedName>
    <alternativeName>
        <fullName evidence="7">50S ribosomal protein L18</fullName>
    </alternativeName>
</protein>
<dbReference type="CDD" id="cd00432">
    <property type="entry name" value="Ribosomal_L18_L5e"/>
    <property type="match status" value="1"/>
</dbReference>
<dbReference type="EMBL" id="DRKW01000103">
    <property type="protein sequence ID" value="HEB73950.1"/>
    <property type="molecule type" value="Genomic_DNA"/>
</dbReference>
<dbReference type="AlphaFoldDB" id="A0A7V1I3T6"/>
<dbReference type="PANTHER" id="PTHR12899:SF3">
    <property type="entry name" value="LARGE RIBOSOMAL SUBUNIT PROTEIN UL18M"/>
    <property type="match status" value="1"/>
</dbReference>
<accession>A0A7V1I3T6</accession>
<comment type="caution">
    <text evidence="8">The sequence shown here is derived from an EMBL/GenBank/DDBJ whole genome shotgun (WGS) entry which is preliminary data.</text>
</comment>
<organism evidence="8">
    <name type="scientific">Desulfofervidus auxilii</name>
    <dbReference type="NCBI Taxonomy" id="1621989"/>
    <lineage>
        <taxon>Bacteria</taxon>
        <taxon>Pseudomonadati</taxon>
        <taxon>Thermodesulfobacteriota</taxon>
        <taxon>Candidatus Desulfofervidia</taxon>
        <taxon>Candidatus Desulfofervidales</taxon>
        <taxon>Candidatus Desulfofervidaceae</taxon>
        <taxon>Candidatus Desulfofervidus</taxon>
    </lineage>
</organism>
<dbReference type="GO" id="GO:0003735">
    <property type="term" value="F:structural constituent of ribosome"/>
    <property type="evidence" value="ECO:0007669"/>
    <property type="project" value="InterPro"/>
</dbReference>
<evidence type="ECO:0000256" key="1">
    <source>
        <dbReference type="ARBA" id="ARBA00007116"/>
    </source>
</evidence>
<dbReference type="PANTHER" id="PTHR12899">
    <property type="entry name" value="39S RIBOSOMAL PROTEIN L18, MITOCHONDRIAL"/>
    <property type="match status" value="1"/>
</dbReference>